<comment type="caution">
    <text evidence="1">The sequence shown here is derived from an EMBL/GenBank/DDBJ whole genome shotgun (WGS) entry which is preliminary data.</text>
</comment>
<proteinExistence type="predicted"/>
<dbReference type="AlphaFoldDB" id="A0A2G8RMW6"/>
<sequence length="326" mass="36267">MWPYLRLREAEVARRRRLYEASFVSRFLHTLGLPNPIATRIWASPDNSKQLSVAVRFALTRAWFELSVGSPRDSRTNPDSWLHGTVVDVQEIVPAEVWSVTVEYAASGARPYRRETLYVLETTCEVIGRPAAGVADSPGNLGGTTGYPRPLRVDWSAYITHRMATSETDGGLLAHLKWACQEDYVRGISTLWLKRIATEGQAGAAKRTVAERYVLASVIGNSISGRWMTTNEMAQEFAGLPARVNGQRGKKNATLNLFLPEHHHIESVHFTATGGRDLHPALAVVQTPHREYYVLRDNGMQVGCEEDGVAEVWQEVLRCDARGGSL</sequence>
<reference evidence="1 2" key="1">
    <citation type="journal article" date="2015" name="Sci. Rep.">
        <title>Chromosome-level genome map provides insights into diverse defense mechanisms in the medicinal fungus Ganoderma sinense.</title>
        <authorList>
            <person name="Zhu Y."/>
            <person name="Xu J."/>
            <person name="Sun C."/>
            <person name="Zhou S."/>
            <person name="Xu H."/>
            <person name="Nelson D.R."/>
            <person name="Qian J."/>
            <person name="Song J."/>
            <person name="Luo H."/>
            <person name="Xiang L."/>
            <person name="Li Y."/>
            <person name="Xu Z."/>
            <person name="Ji A."/>
            <person name="Wang L."/>
            <person name="Lu S."/>
            <person name="Hayward A."/>
            <person name="Sun W."/>
            <person name="Li X."/>
            <person name="Schwartz D.C."/>
            <person name="Wang Y."/>
            <person name="Chen S."/>
        </authorList>
    </citation>
    <scope>NUCLEOTIDE SEQUENCE [LARGE SCALE GENOMIC DNA]</scope>
    <source>
        <strain evidence="1 2">ZZ0214-1</strain>
    </source>
</reference>
<evidence type="ECO:0000313" key="2">
    <source>
        <dbReference type="Proteomes" id="UP000230002"/>
    </source>
</evidence>
<protein>
    <submittedName>
        <fullName evidence="1">Uncharacterized protein</fullName>
    </submittedName>
</protein>
<dbReference type="EMBL" id="AYKW01000069">
    <property type="protein sequence ID" value="PIL22865.1"/>
    <property type="molecule type" value="Genomic_DNA"/>
</dbReference>
<name>A0A2G8RMW6_9APHY</name>
<dbReference type="OrthoDB" id="2368680at2759"/>
<evidence type="ECO:0000313" key="1">
    <source>
        <dbReference type="EMBL" id="PIL22865.1"/>
    </source>
</evidence>
<keyword evidence="2" id="KW-1185">Reference proteome</keyword>
<dbReference type="STRING" id="1077348.A0A2G8RMW6"/>
<gene>
    <name evidence="1" type="ORF">GSI_15561</name>
</gene>
<dbReference type="Proteomes" id="UP000230002">
    <property type="component" value="Unassembled WGS sequence"/>
</dbReference>
<organism evidence="1 2">
    <name type="scientific">Ganoderma sinense ZZ0214-1</name>
    <dbReference type="NCBI Taxonomy" id="1077348"/>
    <lineage>
        <taxon>Eukaryota</taxon>
        <taxon>Fungi</taxon>
        <taxon>Dikarya</taxon>
        <taxon>Basidiomycota</taxon>
        <taxon>Agaricomycotina</taxon>
        <taxon>Agaricomycetes</taxon>
        <taxon>Polyporales</taxon>
        <taxon>Polyporaceae</taxon>
        <taxon>Ganoderma</taxon>
    </lineage>
</organism>
<accession>A0A2G8RMW6</accession>